<name>A0AAD6X3N6_9AGAR</name>
<dbReference type="PROSITE" id="PS51186">
    <property type="entry name" value="GNAT"/>
    <property type="match status" value="1"/>
</dbReference>
<sequence length="306" mass="34418">MSDIYIRQFRASDFPQVRALLFEGFVTGSECFWSTVICHIRFATIEGSVASMIKRDFALKTFSRLAFVSLLGTLALAWKIPVAEWDPTATCAGVAAVFTLGSTVVAVLRVLVTRAMRGFCEAALARDMRDISVHYARPAVFLVAVRPAVAEKPHRDDDLKTGEEPEEVLGCVGAEYLPEEDAKAAEIRRMIVSARHRRFGLGLRLMLETIRHAETMPGVEFIKLSTSQFQFGAQRLYEGLGWEWKATHKHRVGIINATVRDYRRPVRKGESSELQARAAQGVELRRRVRDIIEADTERRQIDPVPT</sequence>
<dbReference type="InterPro" id="IPR000182">
    <property type="entry name" value="GNAT_dom"/>
</dbReference>
<dbReference type="CDD" id="cd04301">
    <property type="entry name" value="NAT_SF"/>
    <property type="match status" value="1"/>
</dbReference>
<feature type="transmembrane region" description="Helical" evidence="2">
    <location>
        <begin position="92"/>
        <end position="112"/>
    </location>
</feature>
<evidence type="ECO:0000256" key="2">
    <source>
        <dbReference type="SAM" id="Phobius"/>
    </source>
</evidence>
<feature type="domain" description="N-acetyltransferase" evidence="3">
    <location>
        <begin position="111"/>
        <end position="265"/>
    </location>
</feature>
<evidence type="ECO:0000313" key="4">
    <source>
        <dbReference type="EMBL" id="KAJ7037808.1"/>
    </source>
</evidence>
<dbReference type="SUPFAM" id="SSF55729">
    <property type="entry name" value="Acyl-CoA N-acyltransferases (Nat)"/>
    <property type="match status" value="1"/>
</dbReference>
<dbReference type="PANTHER" id="PTHR13947:SF37">
    <property type="entry name" value="LD18367P"/>
    <property type="match status" value="1"/>
</dbReference>
<accession>A0AAD6X3N6</accession>
<dbReference type="AlphaFoldDB" id="A0AAD6X3N6"/>
<keyword evidence="2" id="KW-0812">Transmembrane</keyword>
<dbReference type="GO" id="GO:0008080">
    <property type="term" value="F:N-acetyltransferase activity"/>
    <property type="evidence" value="ECO:0007669"/>
    <property type="project" value="InterPro"/>
</dbReference>
<dbReference type="PANTHER" id="PTHR13947">
    <property type="entry name" value="GNAT FAMILY N-ACETYLTRANSFERASE"/>
    <property type="match status" value="1"/>
</dbReference>
<feature type="transmembrane region" description="Helical" evidence="2">
    <location>
        <begin position="62"/>
        <end position="80"/>
    </location>
</feature>
<reference evidence="4" key="1">
    <citation type="submission" date="2023-03" db="EMBL/GenBank/DDBJ databases">
        <title>Massive genome expansion in bonnet fungi (Mycena s.s.) driven by repeated elements and novel gene families across ecological guilds.</title>
        <authorList>
            <consortium name="Lawrence Berkeley National Laboratory"/>
            <person name="Harder C.B."/>
            <person name="Miyauchi S."/>
            <person name="Viragh M."/>
            <person name="Kuo A."/>
            <person name="Thoen E."/>
            <person name="Andreopoulos B."/>
            <person name="Lu D."/>
            <person name="Skrede I."/>
            <person name="Drula E."/>
            <person name="Henrissat B."/>
            <person name="Morin E."/>
            <person name="Kohler A."/>
            <person name="Barry K."/>
            <person name="LaButti K."/>
            <person name="Morin E."/>
            <person name="Salamov A."/>
            <person name="Lipzen A."/>
            <person name="Mereny Z."/>
            <person name="Hegedus B."/>
            <person name="Baldrian P."/>
            <person name="Stursova M."/>
            <person name="Weitz H."/>
            <person name="Taylor A."/>
            <person name="Grigoriev I.V."/>
            <person name="Nagy L.G."/>
            <person name="Martin F."/>
            <person name="Kauserud H."/>
        </authorList>
    </citation>
    <scope>NUCLEOTIDE SEQUENCE</scope>
    <source>
        <strain evidence="4">CBHHK200</strain>
    </source>
</reference>
<dbReference type="EMBL" id="JARJCM010000035">
    <property type="protein sequence ID" value="KAJ7037808.1"/>
    <property type="molecule type" value="Genomic_DNA"/>
</dbReference>
<keyword evidence="1" id="KW-0808">Transferase</keyword>
<dbReference type="Pfam" id="PF00583">
    <property type="entry name" value="Acetyltransf_1"/>
    <property type="match status" value="1"/>
</dbReference>
<dbReference type="Proteomes" id="UP001218188">
    <property type="component" value="Unassembled WGS sequence"/>
</dbReference>
<dbReference type="InterPro" id="IPR016181">
    <property type="entry name" value="Acyl_CoA_acyltransferase"/>
</dbReference>
<keyword evidence="2" id="KW-1133">Transmembrane helix</keyword>
<keyword evidence="5" id="KW-1185">Reference proteome</keyword>
<comment type="caution">
    <text evidence="4">The sequence shown here is derived from an EMBL/GenBank/DDBJ whole genome shotgun (WGS) entry which is preliminary data.</text>
</comment>
<evidence type="ECO:0000256" key="1">
    <source>
        <dbReference type="ARBA" id="ARBA00022679"/>
    </source>
</evidence>
<gene>
    <name evidence="4" type="ORF">C8F04DRAFT_1091600</name>
</gene>
<protein>
    <recommendedName>
        <fullName evidence="3">N-acetyltransferase domain-containing protein</fullName>
    </recommendedName>
</protein>
<proteinExistence type="predicted"/>
<evidence type="ECO:0000259" key="3">
    <source>
        <dbReference type="PROSITE" id="PS51186"/>
    </source>
</evidence>
<dbReference type="Gene3D" id="3.40.630.30">
    <property type="match status" value="1"/>
</dbReference>
<dbReference type="InterPro" id="IPR050769">
    <property type="entry name" value="NAT_camello-type"/>
</dbReference>
<organism evidence="4 5">
    <name type="scientific">Mycena alexandri</name>
    <dbReference type="NCBI Taxonomy" id="1745969"/>
    <lineage>
        <taxon>Eukaryota</taxon>
        <taxon>Fungi</taxon>
        <taxon>Dikarya</taxon>
        <taxon>Basidiomycota</taxon>
        <taxon>Agaricomycotina</taxon>
        <taxon>Agaricomycetes</taxon>
        <taxon>Agaricomycetidae</taxon>
        <taxon>Agaricales</taxon>
        <taxon>Marasmiineae</taxon>
        <taxon>Mycenaceae</taxon>
        <taxon>Mycena</taxon>
    </lineage>
</organism>
<keyword evidence="2" id="KW-0472">Membrane</keyword>
<evidence type="ECO:0000313" key="5">
    <source>
        <dbReference type="Proteomes" id="UP001218188"/>
    </source>
</evidence>